<dbReference type="InterPro" id="IPR048080">
    <property type="entry name" value="SutA"/>
</dbReference>
<proteinExistence type="predicted"/>
<dbReference type="Pfam" id="PF20661">
    <property type="entry name" value="SutA-RBD"/>
    <property type="match status" value="1"/>
</dbReference>
<sequence>MSDDDLEQDDLEVGDEDETEDGLEVAAEDVAEDVDESVGDDVAPKAKGKAKAAVSVDELPSVEAKNKERDALARAMEEFLAKGGKVVEVEPNVVADPPKKPDNKYGSRPI</sequence>
<dbReference type="InterPro" id="IPR049191">
    <property type="entry name" value="SutA_RBD"/>
</dbReference>
<reference evidence="3 4" key="1">
    <citation type="submission" date="2015-02" db="EMBL/GenBank/DDBJ databases">
        <title>Pseudomonas helleri sp. nov. and Pseudomonas weihenstephanensis sp. nov., isolated from raw cows milk.</title>
        <authorList>
            <person name="von Neubeck M."/>
            <person name="Huptas C."/>
            <person name="Wenning M."/>
            <person name="Scherer S."/>
        </authorList>
    </citation>
    <scope>NUCLEOTIDE SEQUENCE [LARGE SCALE GENOMIC DNA]</scope>
    <source>
        <strain evidence="3 4">DSM 17149</strain>
    </source>
</reference>
<accession>A0A0R2YG01</accession>
<feature type="compositionally biased region" description="Acidic residues" evidence="1">
    <location>
        <begin position="1"/>
        <end position="39"/>
    </location>
</feature>
<evidence type="ECO:0000256" key="1">
    <source>
        <dbReference type="SAM" id="MobiDB-lite"/>
    </source>
</evidence>
<gene>
    <name evidence="3" type="ORF">TU73_05795</name>
</gene>
<dbReference type="RefSeq" id="WP_057011407.1">
    <property type="nucleotide sequence ID" value="NZ_JYLH01000003.1"/>
</dbReference>
<dbReference type="NCBIfam" id="NF041490">
    <property type="entry name" value="trans_reg_SutA"/>
    <property type="match status" value="1"/>
</dbReference>
<dbReference type="PATRIC" id="fig|75588.4.peg.3510"/>
<dbReference type="Proteomes" id="UP000051446">
    <property type="component" value="Unassembled WGS sequence"/>
</dbReference>
<evidence type="ECO:0000313" key="3">
    <source>
        <dbReference type="EMBL" id="KRP47286.1"/>
    </source>
</evidence>
<evidence type="ECO:0000313" key="4">
    <source>
        <dbReference type="Proteomes" id="UP000051446"/>
    </source>
</evidence>
<feature type="domain" description="Transcriptional regulator SutA RNAP-binding" evidence="2">
    <location>
        <begin position="64"/>
        <end position="97"/>
    </location>
</feature>
<evidence type="ECO:0000259" key="2">
    <source>
        <dbReference type="Pfam" id="PF20661"/>
    </source>
</evidence>
<feature type="region of interest" description="Disordered" evidence="1">
    <location>
        <begin position="1"/>
        <end position="50"/>
    </location>
</feature>
<name>A0A0R2YG01_9PSED</name>
<dbReference type="AlphaFoldDB" id="A0A0R2YG01"/>
<protein>
    <recommendedName>
        <fullName evidence="2">Transcriptional regulator SutA RNAP-binding domain-containing protein</fullName>
    </recommendedName>
</protein>
<organism evidence="3 4">
    <name type="scientific">Pseudomonas libanensis</name>
    <dbReference type="NCBI Taxonomy" id="75588"/>
    <lineage>
        <taxon>Bacteria</taxon>
        <taxon>Pseudomonadati</taxon>
        <taxon>Pseudomonadota</taxon>
        <taxon>Gammaproteobacteria</taxon>
        <taxon>Pseudomonadales</taxon>
        <taxon>Pseudomonadaceae</taxon>
        <taxon>Pseudomonas</taxon>
    </lineage>
</organism>
<comment type="caution">
    <text evidence="3">The sequence shown here is derived from an EMBL/GenBank/DDBJ whole genome shotgun (WGS) entry which is preliminary data.</text>
</comment>
<dbReference type="EMBL" id="JYLH01000003">
    <property type="protein sequence ID" value="KRP47286.1"/>
    <property type="molecule type" value="Genomic_DNA"/>
</dbReference>